<dbReference type="GeneID" id="25412301"/>
<dbReference type="STRING" id="1043004.A0A074W8N8"/>
<organism evidence="2 3">
    <name type="scientific">Aureobasidium namibiae CBS 147.97</name>
    <dbReference type="NCBI Taxonomy" id="1043004"/>
    <lineage>
        <taxon>Eukaryota</taxon>
        <taxon>Fungi</taxon>
        <taxon>Dikarya</taxon>
        <taxon>Ascomycota</taxon>
        <taxon>Pezizomycotina</taxon>
        <taxon>Dothideomycetes</taxon>
        <taxon>Dothideomycetidae</taxon>
        <taxon>Dothideales</taxon>
        <taxon>Saccotheciaceae</taxon>
        <taxon>Aureobasidium</taxon>
    </lineage>
</organism>
<proteinExistence type="predicted"/>
<dbReference type="Pfam" id="PF07929">
    <property type="entry name" value="PRiA4_ORF3"/>
    <property type="match status" value="1"/>
</dbReference>
<dbReference type="OrthoDB" id="3934121at2759"/>
<evidence type="ECO:0000313" key="2">
    <source>
        <dbReference type="EMBL" id="KEQ69238.1"/>
    </source>
</evidence>
<sequence>MIEAGPGAVTRVLRVPTRMTFQQLAETINTAFDWQGFHAYEFKLCKPCRKRLRCMCELCEPTVAKFNQLVNGVAHVDEWAEQFYTNFDADKVALSDVWGQDACRGMNVWYRYDFGANWQHLIHFLGEADGGLGPAMAVPRSQEIWCLSGEGHPWPEDMQEDMIAWTRSPATNLFEWDREAVNKELRKLTI</sequence>
<dbReference type="AlphaFoldDB" id="A0A074W8N8"/>
<keyword evidence="3" id="KW-1185">Reference proteome</keyword>
<dbReference type="EMBL" id="KL584722">
    <property type="protein sequence ID" value="KEQ69238.1"/>
    <property type="molecule type" value="Genomic_DNA"/>
</dbReference>
<accession>A0A074W8N8</accession>
<protein>
    <recommendedName>
        <fullName evidence="1">Plasmid pRiA4b Orf3-like domain-containing protein</fullName>
    </recommendedName>
</protein>
<dbReference type="RefSeq" id="XP_013423455.1">
    <property type="nucleotide sequence ID" value="XM_013568001.1"/>
</dbReference>
<dbReference type="SUPFAM" id="SSF159941">
    <property type="entry name" value="MM3350-like"/>
    <property type="match status" value="1"/>
</dbReference>
<name>A0A074W8N8_9PEZI</name>
<dbReference type="HOGENOM" id="CLU_1427713_0_0_1"/>
<dbReference type="Gene3D" id="3.10.290.30">
    <property type="entry name" value="MM3350-like"/>
    <property type="match status" value="1"/>
</dbReference>
<dbReference type="Proteomes" id="UP000027730">
    <property type="component" value="Unassembled WGS sequence"/>
</dbReference>
<dbReference type="InterPro" id="IPR024047">
    <property type="entry name" value="MM3350-like_sf"/>
</dbReference>
<reference evidence="2 3" key="1">
    <citation type="journal article" date="2014" name="BMC Genomics">
        <title>Genome sequencing of four Aureobasidium pullulans varieties: biotechnological potential, stress tolerance, and description of new species.</title>
        <authorList>
            <person name="Gostin Ar C."/>
            <person name="Ohm R.A."/>
            <person name="Kogej T."/>
            <person name="Sonjak S."/>
            <person name="Turk M."/>
            <person name="Zajc J."/>
            <person name="Zalar P."/>
            <person name="Grube M."/>
            <person name="Sun H."/>
            <person name="Han J."/>
            <person name="Sharma A."/>
            <person name="Chiniquy J."/>
            <person name="Ngan C.Y."/>
            <person name="Lipzen A."/>
            <person name="Barry K."/>
            <person name="Grigoriev I.V."/>
            <person name="Gunde-Cimerman N."/>
        </authorList>
    </citation>
    <scope>NUCLEOTIDE SEQUENCE [LARGE SCALE GENOMIC DNA]</scope>
    <source>
        <strain evidence="2 3">CBS 147.97</strain>
    </source>
</reference>
<feature type="domain" description="Plasmid pRiA4b Orf3-like" evidence="1">
    <location>
        <begin position="8"/>
        <end position="159"/>
    </location>
</feature>
<evidence type="ECO:0000259" key="1">
    <source>
        <dbReference type="Pfam" id="PF07929"/>
    </source>
</evidence>
<gene>
    <name evidence="2" type="ORF">M436DRAFT_56354</name>
</gene>
<evidence type="ECO:0000313" key="3">
    <source>
        <dbReference type="Proteomes" id="UP000027730"/>
    </source>
</evidence>
<dbReference type="InterPro" id="IPR012912">
    <property type="entry name" value="Plasmid_pRiA4b_Orf3-like"/>
</dbReference>